<sequence length="239" mass="25805">MTEKQTILGRISQLTRANVNAMLDRAEDPQKMIDQLIRDYSNSIVEAEGAIAQTIGNLRLAEQDHSADLAAARDWGTKALAASSRADALRTSGNTVDADKFDNLAKVALGKQISFENEAKDAEPMIASQNEVVEKLKTGLAGMKEKLSDLKQRRDSLVARAKSAEAQSKVQDAVSSISMLDPTSEVSRFEEKVRREEARVAGQAELASSSLDAQFEDLESSSADAEIAARLAALKGPQD</sequence>
<feature type="coiled-coil region" evidence="2">
    <location>
        <begin position="133"/>
        <end position="167"/>
    </location>
</feature>
<comment type="similarity">
    <text evidence="1">Belongs to the PspA/Vipp/IM30 family.</text>
</comment>
<evidence type="ECO:0000256" key="2">
    <source>
        <dbReference type="SAM" id="Coils"/>
    </source>
</evidence>
<evidence type="ECO:0000313" key="3">
    <source>
        <dbReference type="EMBL" id="RYV51259.1"/>
    </source>
</evidence>
<evidence type="ECO:0000313" key="4">
    <source>
        <dbReference type="Proteomes" id="UP000293764"/>
    </source>
</evidence>
<protein>
    <submittedName>
        <fullName evidence="3">PspA/IM30 family protein</fullName>
    </submittedName>
</protein>
<evidence type="ECO:0000256" key="1">
    <source>
        <dbReference type="ARBA" id="ARBA00043985"/>
    </source>
</evidence>
<reference evidence="3 4" key="1">
    <citation type="submission" date="2019-01" db="EMBL/GenBank/DDBJ databases">
        <title>Novel species of Cellulomonas.</title>
        <authorList>
            <person name="Liu Q."/>
            <person name="Xin Y.-H."/>
        </authorList>
    </citation>
    <scope>NUCLEOTIDE SEQUENCE [LARGE SCALE GENOMIC DNA]</scope>
    <source>
        <strain evidence="3 4">HLT2-17</strain>
    </source>
</reference>
<keyword evidence="2" id="KW-0175">Coiled coil</keyword>
<keyword evidence="4" id="KW-1185">Reference proteome</keyword>
<dbReference type="EMBL" id="SDWW01000019">
    <property type="protein sequence ID" value="RYV51259.1"/>
    <property type="molecule type" value="Genomic_DNA"/>
</dbReference>
<accession>A0A4Q5MZT4</accession>
<gene>
    <name evidence="3" type="ORF">EUA98_09590</name>
</gene>
<dbReference type="OrthoDB" id="9779630at2"/>
<dbReference type="PANTHER" id="PTHR31088:SF6">
    <property type="entry name" value="PHAGE SHOCK PROTEIN A"/>
    <property type="match status" value="1"/>
</dbReference>
<dbReference type="AlphaFoldDB" id="A0A4Q5MZT4"/>
<dbReference type="PANTHER" id="PTHR31088">
    <property type="entry name" value="MEMBRANE-ASSOCIATED PROTEIN VIPP1, CHLOROPLASTIC"/>
    <property type="match status" value="1"/>
</dbReference>
<dbReference type="InterPro" id="IPR007157">
    <property type="entry name" value="PspA_VIPP1"/>
</dbReference>
<proteinExistence type="inferred from homology"/>
<dbReference type="Proteomes" id="UP000293764">
    <property type="component" value="Unassembled WGS sequence"/>
</dbReference>
<organism evidence="3 4">
    <name type="scientific">Pengzhenrongella frigida</name>
    <dbReference type="NCBI Taxonomy" id="1259133"/>
    <lineage>
        <taxon>Bacteria</taxon>
        <taxon>Bacillati</taxon>
        <taxon>Actinomycetota</taxon>
        <taxon>Actinomycetes</taxon>
        <taxon>Micrococcales</taxon>
        <taxon>Pengzhenrongella</taxon>
    </lineage>
</organism>
<dbReference type="Pfam" id="PF04012">
    <property type="entry name" value="PspA_IM30"/>
    <property type="match status" value="1"/>
</dbReference>
<dbReference type="RefSeq" id="WP_130102457.1">
    <property type="nucleotide sequence ID" value="NZ_SDWW01000019.1"/>
</dbReference>
<name>A0A4Q5MZT4_9MICO</name>
<comment type="caution">
    <text evidence="3">The sequence shown here is derived from an EMBL/GenBank/DDBJ whole genome shotgun (WGS) entry which is preliminary data.</text>
</comment>